<comment type="caution">
    <text evidence="1">The sequence shown here is derived from an EMBL/GenBank/DDBJ whole genome shotgun (WGS) entry which is preliminary data.</text>
</comment>
<dbReference type="EMBL" id="RIAR02000001">
    <property type="protein sequence ID" value="NSL87240.1"/>
    <property type="molecule type" value="Genomic_DNA"/>
</dbReference>
<dbReference type="Proteomes" id="UP000281028">
    <property type="component" value="Unassembled WGS sequence"/>
</dbReference>
<reference evidence="1" key="1">
    <citation type="submission" date="2020-05" db="EMBL/GenBank/DDBJ databases">
        <title>Chitinophaga laudate sp. nov., isolated from a tropical peat swamp.</title>
        <authorList>
            <person name="Goh C.B.S."/>
            <person name="Lee M.S."/>
            <person name="Parimannan S."/>
            <person name="Pasbakhsh P."/>
            <person name="Yule C.M."/>
            <person name="Rajandas H."/>
            <person name="Loke S."/>
            <person name="Croft L."/>
            <person name="Tan J.B.L."/>
        </authorList>
    </citation>
    <scope>NUCLEOTIDE SEQUENCE</scope>
    <source>
        <strain evidence="1">Mgbs1</strain>
    </source>
</reference>
<evidence type="ECO:0000313" key="2">
    <source>
        <dbReference type="Proteomes" id="UP000281028"/>
    </source>
</evidence>
<keyword evidence="2" id="KW-1185">Reference proteome</keyword>
<evidence type="ECO:0000313" key="1">
    <source>
        <dbReference type="EMBL" id="NSL87240.1"/>
    </source>
</evidence>
<gene>
    <name evidence="1" type="ORF">ECE50_010395</name>
</gene>
<accession>A0A3S1DSB5</accession>
<protein>
    <submittedName>
        <fullName evidence="1">Uncharacterized protein</fullName>
    </submittedName>
</protein>
<proteinExistence type="predicted"/>
<name>A0A3S1DSB5_9BACT</name>
<organism evidence="1 2">
    <name type="scientific">Chitinophaga solisilvae</name>
    <dbReference type="NCBI Taxonomy" id="1233460"/>
    <lineage>
        <taxon>Bacteria</taxon>
        <taxon>Pseudomonadati</taxon>
        <taxon>Bacteroidota</taxon>
        <taxon>Chitinophagia</taxon>
        <taxon>Chitinophagales</taxon>
        <taxon>Chitinophagaceae</taxon>
        <taxon>Chitinophaga</taxon>
    </lineage>
</organism>
<dbReference type="AlphaFoldDB" id="A0A3S1DSB5"/>
<sequence>MTTCTPIPSRPHFEVLNGLLLLRICYSPYQPGGWQYYATYLIAGSIFAGCVAFAWLILRLYDKPVREWLSRQSDKHYTGK</sequence>